<dbReference type="CDD" id="cd07773">
    <property type="entry name" value="ASKHA_NBD_FGGY_FK"/>
    <property type="match status" value="1"/>
</dbReference>
<keyword evidence="3 4" id="KW-0418">Kinase</keyword>
<dbReference type="Pfam" id="PF00370">
    <property type="entry name" value="FGGY_N"/>
    <property type="match status" value="1"/>
</dbReference>
<dbReference type="InterPro" id="IPR018485">
    <property type="entry name" value="FGGY_C"/>
</dbReference>
<dbReference type="PROSITE" id="PS00445">
    <property type="entry name" value="FGGY_KINASES_2"/>
    <property type="match status" value="1"/>
</dbReference>
<evidence type="ECO:0000259" key="5">
    <source>
        <dbReference type="Pfam" id="PF00370"/>
    </source>
</evidence>
<sequence length="495" mass="53277">MLLLGIDIGTTNSKVGLFDEQGRTVAIESRPTVAYTHADGYSYYDPEEMWQGFASAVRAVLERAGGRKVGAIGITSMAESGLLVDVETGKARSPFMPWYDTCSQAQAERIAAESDAYERFRASGLRNSFKLGLAKLMWIRDRFPEAFGGSRWLSASSYIAYRLTGSMAIDYTLAARTYAYRIDSKQWDDAWIRHFGFDPAIFPEAIPGTASAGTTVEGAAGLPAGIPVVIAGHDHVVAALAAGAITPGVVYDSMGTAETLVGTLQERPLGRAEFDSGMSYGLHIAPGRLFWMGGNSASGGSVEWLRKLLADEQMSYEKLLSLLASREPGPTGILYYPYLPGSGAPRPDTKARGSFIGLTNKHGKADLIQAVLEGTAYQLQSIRRAAERIAGEPIERLVVVGGGTRNPYWLQTKADVLNATLDLPPVEEATLLGAALAAGVGGGVYGSVEEAAAAVRLEGGRQVAPDAERHERYKRLYEQGYEALQDALRVYFRSL</sequence>
<keyword evidence="2 4" id="KW-0808">Transferase</keyword>
<dbReference type="InterPro" id="IPR000577">
    <property type="entry name" value="Carb_kinase_FGGY"/>
</dbReference>
<dbReference type="Gene3D" id="3.30.420.40">
    <property type="match status" value="2"/>
</dbReference>
<dbReference type="SUPFAM" id="SSF53067">
    <property type="entry name" value="Actin-like ATPase domain"/>
    <property type="match status" value="2"/>
</dbReference>
<dbReference type="Proteomes" id="UP001596528">
    <property type="component" value="Unassembled WGS sequence"/>
</dbReference>
<feature type="domain" description="Carbohydrate kinase FGGY C-terminal" evidence="6">
    <location>
        <begin position="253"/>
        <end position="440"/>
    </location>
</feature>
<dbReference type="EMBL" id="JBHTGQ010000011">
    <property type="protein sequence ID" value="MFC7749293.1"/>
    <property type="molecule type" value="Genomic_DNA"/>
</dbReference>
<evidence type="ECO:0000256" key="2">
    <source>
        <dbReference type="ARBA" id="ARBA00022679"/>
    </source>
</evidence>
<evidence type="ECO:0000256" key="4">
    <source>
        <dbReference type="RuleBase" id="RU003733"/>
    </source>
</evidence>
<accession>A0ABW2V4U6</accession>
<dbReference type="InterPro" id="IPR050406">
    <property type="entry name" value="FGGY_Carb_Kinase"/>
</dbReference>
<dbReference type="PANTHER" id="PTHR43095">
    <property type="entry name" value="SUGAR KINASE"/>
    <property type="match status" value="1"/>
</dbReference>
<keyword evidence="8" id="KW-1185">Reference proteome</keyword>
<reference evidence="8" key="1">
    <citation type="journal article" date="2019" name="Int. J. Syst. Evol. Microbiol.">
        <title>The Global Catalogue of Microorganisms (GCM) 10K type strain sequencing project: providing services to taxonomists for standard genome sequencing and annotation.</title>
        <authorList>
            <consortium name="The Broad Institute Genomics Platform"/>
            <consortium name="The Broad Institute Genome Sequencing Center for Infectious Disease"/>
            <person name="Wu L."/>
            <person name="Ma J."/>
        </authorList>
    </citation>
    <scope>NUCLEOTIDE SEQUENCE [LARGE SCALE GENOMIC DNA]</scope>
    <source>
        <strain evidence="8">JCM 18657</strain>
    </source>
</reference>
<dbReference type="RefSeq" id="WP_138789625.1">
    <property type="nucleotide sequence ID" value="NZ_JBHTGQ010000011.1"/>
</dbReference>
<dbReference type="InterPro" id="IPR043129">
    <property type="entry name" value="ATPase_NBD"/>
</dbReference>
<evidence type="ECO:0000313" key="7">
    <source>
        <dbReference type="EMBL" id="MFC7749293.1"/>
    </source>
</evidence>
<evidence type="ECO:0000256" key="3">
    <source>
        <dbReference type="ARBA" id="ARBA00022777"/>
    </source>
</evidence>
<proteinExistence type="inferred from homology"/>
<evidence type="ECO:0000259" key="6">
    <source>
        <dbReference type="Pfam" id="PF02782"/>
    </source>
</evidence>
<comment type="caution">
    <text evidence="7">The sequence shown here is derived from an EMBL/GenBank/DDBJ whole genome shotgun (WGS) entry which is preliminary data.</text>
</comment>
<comment type="similarity">
    <text evidence="1 4">Belongs to the FGGY kinase family.</text>
</comment>
<evidence type="ECO:0000313" key="8">
    <source>
        <dbReference type="Proteomes" id="UP001596528"/>
    </source>
</evidence>
<organism evidence="7 8">
    <name type="scientific">Paenibacillus thermoaerophilus</name>
    <dbReference type="NCBI Taxonomy" id="1215385"/>
    <lineage>
        <taxon>Bacteria</taxon>
        <taxon>Bacillati</taxon>
        <taxon>Bacillota</taxon>
        <taxon>Bacilli</taxon>
        <taxon>Bacillales</taxon>
        <taxon>Paenibacillaceae</taxon>
        <taxon>Paenibacillus</taxon>
    </lineage>
</organism>
<evidence type="ECO:0000256" key="1">
    <source>
        <dbReference type="ARBA" id="ARBA00009156"/>
    </source>
</evidence>
<feature type="domain" description="Carbohydrate kinase FGGY N-terminal" evidence="5">
    <location>
        <begin position="3"/>
        <end position="240"/>
    </location>
</feature>
<dbReference type="InterPro" id="IPR018484">
    <property type="entry name" value="FGGY_N"/>
</dbReference>
<gene>
    <name evidence="7" type="ORF">ACFQWB_04965</name>
</gene>
<dbReference type="PIRSF" id="PIRSF000538">
    <property type="entry name" value="GlpK"/>
    <property type="match status" value="1"/>
</dbReference>
<dbReference type="InterPro" id="IPR018483">
    <property type="entry name" value="Carb_kinase_FGGY_CS"/>
</dbReference>
<dbReference type="Pfam" id="PF02782">
    <property type="entry name" value="FGGY_C"/>
    <property type="match status" value="1"/>
</dbReference>
<protein>
    <submittedName>
        <fullName evidence="7">L-fuculokinase</fullName>
    </submittedName>
</protein>
<name>A0ABW2V4U6_9BACL</name>